<dbReference type="Pfam" id="PF03816">
    <property type="entry name" value="LytR_cpsA_psr"/>
    <property type="match status" value="1"/>
</dbReference>
<dbReference type="Gene3D" id="3.40.630.190">
    <property type="entry name" value="LCP protein"/>
    <property type="match status" value="1"/>
</dbReference>
<reference evidence="5 6" key="1">
    <citation type="submission" date="2016-02" db="EMBL/GenBank/DDBJ databases">
        <title>Complete genome of Sinomonas atrocyanea KCTC 3377.</title>
        <authorList>
            <person name="Kim K.M."/>
        </authorList>
    </citation>
    <scope>NUCLEOTIDE SEQUENCE [LARGE SCALE GENOMIC DNA]</scope>
    <source>
        <strain evidence="5 6">KCTC 3377</strain>
    </source>
</reference>
<dbReference type="InterPro" id="IPR050922">
    <property type="entry name" value="LytR/CpsA/Psr_CW_biosynth"/>
</dbReference>
<sequence>MPTTSDPALRAEPGPRRPHSPRHGRRGRAVLLIALVLVIAAGGAAFAYLGTLAATFDASTQKIAAAFPQDSDRPAATPAADGRTPMNILLVGSDSRGATASPAESGASSDQRSDTMLLVHLPADRKKAYIISITRDTWVPIPGHGSAKVNAALAFGGVPLMVQTVESLLHQRIDHVVLVDFEGFKGLTDAVGGVRVNVPAPFTAGQTSGYRFGAGPQTLDGDQALAFVRERYAFPDGDYQRVRDQQIFLKALLAPLARPETIANPLTVSRMVGQFAPYLTVDRGLDARAVAALALEVKDLRPADIVSFTLPTSGTGTSADGQSIVELDQGAADALASAMAHGTVAEYLADRNLQGS</sequence>
<feature type="transmembrane region" description="Helical" evidence="3">
    <location>
        <begin position="29"/>
        <end position="49"/>
    </location>
</feature>
<dbReference type="STRING" id="37927.SA2016_3188"/>
<comment type="similarity">
    <text evidence="1">Belongs to the LytR/CpsA/Psr (LCP) family.</text>
</comment>
<dbReference type="KEGG" id="satk:SA2016_3188"/>
<evidence type="ECO:0000313" key="5">
    <source>
        <dbReference type="EMBL" id="AMM33852.1"/>
    </source>
</evidence>
<dbReference type="AlphaFoldDB" id="A0A127A850"/>
<keyword evidence="3" id="KW-0472">Membrane</keyword>
<accession>A0A127A850</accession>
<dbReference type="Proteomes" id="UP000070134">
    <property type="component" value="Chromosome"/>
</dbReference>
<evidence type="ECO:0000256" key="1">
    <source>
        <dbReference type="ARBA" id="ARBA00006068"/>
    </source>
</evidence>
<keyword evidence="6" id="KW-1185">Reference proteome</keyword>
<dbReference type="PANTHER" id="PTHR33392:SF6">
    <property type="entry name" value="POLYISOPRENYL-TEICHOIC ACID--PEPTIDOGLYCAN TEICHOIC ACID TRANSFERASE TAGU"/>
    <property type="match status" value="1"/>
</dbReference>
<feature type="region of interest" description="Disordered" evidence="2">
    <location>
        <begin position="1"/>
        <end position="24"/>
    </location>
</feature>
<organism evidence="5 6">
    <name type="scientific">Sinomonas atrocyanea</name>
    <dbReference type="NCBI Taxonomy" id="37927"/>
    <lineage>
        <taxon>Bacteria</taxon>
        <taxon>Bacillati</taxon>
        <taxon>Actinomycetota</taxon>
        <taxon>Actinomycetes</taxon>
        <taxon>Micrococcales</taxon>
        <taxon>Micrococcaceae</taxon>
        <taxon>Sinomonas</taxon>
    </lineage>
</organism>
<dbReference type="OrthoDB" id="9782542at2"/>
<proteinExistence type="inferred from homology"/>
<gene>
    <name evidence="5" type="ORF">SA2016_3188</name>
</gene>
<feature type="domain" description="Cell envelope-related transcriptional attenuator" evidence="4">
    <location>
        <begin position="112"/>
        <end position="254"/>
    </location>
</feature>
<name>A0A127A850_9MICC</name>
<evidence type="ECO:0000256" key="2">
    <source>
        <dbReference type="SAM" id="MobiDB-lite"/>
    </source>
</evidence>
<evidence type="ECO:0000259" key="4">
    <source>
        <dbReference type="Pfam" id="PF03816"/>
    </source>
</evidence>
<dbReference type="PANTHER" id="PTHR33392">
    <property type="entry name" value="POLYISOPRENYL-TEICHOIC ACID--PEPTIDOGLYCAN TEICHOIC ACID TRANSFERASE TAGU"/>
    <property type="match status" value="1"/>
</dbReference>
<evidence type="ECO:0000256" key="3">
    <source>
        <dbReference type="SAM" id="Phobius"/>
    </source>
</evidence>
<dbReference type="NCBIfam" id="TIGR00350">
    <property type="entry name" value="lytR_cpsA_psr"/>
    <property type="match status" value="1"/>
</dbReference>
<dbReference type="PATRIC" id="fig|37927.3.peg.3273"/>
<dbReference type="InterPro" id="IPR004474">
    <property type="entry name" value="LytR_CpsA_psr"/>
</dbReference>
<protein>
    <submittedName>
        <fullName evidence="5">Transcriptional regulator</fullName>
    </submittedName>
</protein>
<keyword evidence="3" id="KW-1133">Transmembrane helix</keyword>
<dbReference type="EMBL" id="CP014518">
    <property type="protein sequence ID" value="AMM33852.1"/>
    <property type="molecule type" value="Genomic_DNA"/>
</dbReference>
<keyword evidence="3" id="KW-0812">Transmembrane</keyword>
<evidence type="ECO:0000313" key="6">
    <source>
        <dbReference type="Proteomes" id="UP000070134"/>
    </source>
</evidence>